<sequence length="444" mass="52127">MIYSDQSGTYNGDLNKEGYPNLHGEKYYYDSSTYTGHWKMGRKEGVGILTTNSYKIKLEYRQGIPYKLLKLISPLHISGTYKTFLFQTASILVIDHWEEVPVSVQDQNDHSYIVYFSNDKMRFDGLFFKEPFKKLVEWTNDIITYYGECDECYNPSGYAEIQYPYFTYIGLNKNFRPNGFGYKKHINDLFEEGNYKESLMNGDCVIKKQEYFFKVHCHNGIIQSGFFNHNGKSIKITCKSKRIVFNSTEGVENYDFVKKTFTEIMDYLNDTKIYENEMLLHVSTEDFRKNAKTQVDMSREIFRKYNFKTFGNWKKYEKAQQPVNSKVMIEVKMMEKYRFIGEMPKGKGKIEGEDGDYYKGYTINGNAEGYGEVFYTSGVIYKGEFKNGLKDGIGKIWYNNGNRYKGHWKEDKMHGKGIYFTSTEIIYGIWKNNNIDACLNIIKL</sequence>
<gene>
    <name evidence="2" type="ORF">SteCoe_7364</name>
</gene>
<dbReference type="PANTHER" id="PTHR43215">
    <property type="entry name" value="RADIAL SPOKE HEAD 1 HOMOLOG"/>
    <property type="match status" value="1"/>
</dbReference>
<reference evidence="2 3" key="1">
    <citation type="submission" date="2016-11" db="EMBL/GenBank/DDBJ databases">
        <title>The macronuclear genome of Stentor coeruleus: a giant cell with tiny introns.</title>
        <authorList>
            <person name="Slabodnick M."/>
            <person name="Ruby J.G."/>
            <person name="Reiff S.B."/>
            <person name="Swart E.C."/>
            <person name="Gosai S."/>
            <person name="Prabakaran S."/>
            <person name="Witkowska E."/>
            <person name="Larue G.E."/>
            <person name="Fisher S."/>
            <person name="Freeman R.M."/>
            <person name="Gunawardena J."/>
            <person name="Chu W."/>
            <person name="Stover N.A."/>
            <person name="Gregory B.D."/>
            <person name="Nowacki M."/>
            <person name="Derisi J."/>
            <person name="Roy S.W."/>
            <person name="Marshall W.F."/>
            <person name="Sood P."/>
        </authorList>
    </citation>
    <scope>NUCLEOTIDE SEQUENCE [LARGE SCALE GENOMIC DNA]</scope>
    <source>
        <strain evidence="2">WM001</strain>
    </source>
</reference>
<dbReference type="OrthoDB" id="387430at2759"/>
<proteinExistence type="predicted"/>
<dbReference type="SUPFAM" id="SSF82185">
    <property type="entry name" value="Histone H3 K4-specific methyltransferase SET7/9 N-terminal domain"/>
    <property type="match status" value="1"/>
</dbReference>
<evidence type="ECO:0000256" key="1">
    <source>
        <dbReference type="ARBA" id="ARBA00022737"/>
    </source>
</evidence>
<dbReference type="Gene3D" id="2.20.110.10">
    <property type="entry name" value="Histone H3 K4-specific methyltransferase SET7/9 N-terminal domain"/>
    <property type="match status" value="1"/>
</dbReference>
<dbReference type="SMART" id="SM00698">
    <property type="entry name" value="MORN"/>
    <property type="match status" value="3"/>
</dbReference>
<dbReference type="EMBL" id="MPUH01000105">
    <property type="protein sequence ID" value="OMJ90336.1"/>
    <property type="molecule type" value="Genomic_DNA"/>
</dbReference>
<keyword evidence="1" id="KW-0677">Repeat</keyword>
<name>A0A1R2CMZ5_9CILI</name>
<keyword evidence="3" id="KW-1185">Reference proteome</keyword>
<dbReference type="Proteomes" id="UP000187209">
    <property type="component" value="Unassembled WGS sequence"/>
</dbReference>
<dbReference type="AlphaFoldDB" id="A0A1R2CMZ5"/>
<organism evidence="2 3">
    <name type="scientific">Stentor coeruleus</name>
    <dbReference type="NCBI Taxonomy" id="5963"/>
    <lineage>
        <taxon>Eukaryota</taxon>
        <taxon>Sar</taxon>
        <taxon>Alveolata</taxon>
        <taxon>Ciliophora</taxon>
        <taxon>Postciliodesmatophora</taxon>
        <taxon>Heterotrichea</taxon>
        <taxon>Heterotrichida</taxon>
        <taxon>Stentoridae</taxon>
        <taxon>Stentor</taxon>
    </lineage>
</organism>
<evidence type="ECO:0000313" key="3">
    <source>
        <dbReference type="Proteomes" id="UP000187209"/>
    </source>
</evidence>
<evidence type="ECO:0000313" key="2">
    <source>
        <dbReference type="EMBL" id="OMJ90336.1"/>
    </source>
</evidence>
<comment type="caution">
    <text evidence="2">The sequence shown here is derived from an EMBL/GenBank/DDBJ whole genome shotgun (WGS) entry which is preliminary data.</text>
</comment>
<protein>
    <submittedName>
        <fullName evidence="2">Uncharacterized protein</fullName>
    </submittedName>
</protein>
<dbReference type="InterPro" id="IPR003409">
    <property type="entry name" value="MORN"/>
</dbReference>
<dbReference type="Pfam" id="PF02493">
    <property type="entry name" value="MORN"/>
    <property type="match status" value="3"/>
</dbReference>
<accession>A0A1R2CMZ5</accession>
<dbReference type="PANTHER" id="PTHR43215:SF14">
    <property type="entry name" value="RADIAL SPOKE HEAD 1 HOMOLOG"/>
    <property type="match status" value="1"/>
</dbReference>